<dbReference type="EC" id="3.4.21.89" evidence="5"/>
<comment type="subcellular location">
    <subcellularLocation>
        <location evidence="1">Membrane</location>
    </subcellularLocation>
</comment>
<dbReference type="GO" id="GO:0016020">
    <property type="term" value="C:membrane"/>
    <property type="evidence" value="ECO:0007669"/>
    <property type="project" value="UniProtKB-SubCell"/>
</dbReference>
<dbReference type="Proteomes" id="UP000027936">
    <property type="component" value="Unassembled WGS sequence"/>
</dbReference>
<evidence type="ECO:0000256" key="1">
    <source>
        <dbReference type="ARBA" id="ARBA00004370"/>
    </source>
</evidence>
<dbReference type="GO" id="GO:0006465">
    <property type="term" value="P:signal peptide processing"/>
    <property type="evidence" value="ECO:0007669"/>
    <property type="project" value="UniProtKB-UniRule"/>
</dbReference>
<evidence type="ECO:0000256" key="6">
    <source>
        <dbReference type="SAM" id="Phobius"/>
    </source>
</evidence>
<dbReference type="NCBIfam" id="NF046067">
    <property type="entry name" value="SigPepSipWBacil"/>
    <property type="match status" value="1"/>
</dbReference>
<keyword evidence="4 6" id="KW-0472">Membrane</keyword>
<evidence type="ECO:0000256" key="3">
    <source>
        <dbReference type="ARBA" id="ARBA00022989"/>
    </source>
</evidence>
<dbReference type="PANTHER" id="PTHR10806">
    <property type="entry name" value="SIGNAL PEPTIDASE COMPLEX CATALYTIC SUBUNIT SEC11"/>
    <property type="match status" value="1"/>
</dbReference>
<dbReference type="RefSeq" id="WP_035196518.1">
    <property type="nucleotide sequence ID" value="NZ_JJRY01000012.1"/>
</dbReference>
<dbReference type="AlphaFoldDB" id="A0A072NKE8"/>
<proteinExistence type="predicted"/>
<feature type="transmembrane region" description="Helical" evidence="6">
    <location>
        <begin position="147"/>
        <end position="169"/>
    </location>
</feature>
<dbReference type="CDD" id="cd06530">
    <property type="entry name" value="S26_SPase_I"/>
    <property type="match status" value="1"/>
</dbReference>
<sequence length="188" mass="20981">MKIKAWINRIFTTILAAILLLLAFTVIVSKVSGRNHDVFGYELKIVLSGSMEPTFMTGSIIAIKPGGNMTRFQPGDVITFKKKEKILVTHRIVEVRKNGGNVLYSTKGDHNITADRDFVPSEHVIGQYTGFTIPYAGYLFSYASTKLGSALLLIIPGFLLIGNCMFSLWREFTELEKSSKQSVKIEEI</sequence>
<evidence type="ECO:0000256" key="5">
    <source>
        <dbReference type="NCBIfam" id="TIGR02228"/>
    </source>
</evidence>
<dbReference type="PATRIC" id="fig|1348973.3.peg.2947"/>
<dbReference type="InterPro" id="IPR001733">
    <property type="entry name" value="Peptidase_S26B"/>
</dbReference>
<protein>
    <recommendedName>
        <fullName evidence="5">Signal peptidase I</fullName>
        <ecNumber evidence="5">3.4.21.89</ecNumber>
    </recommendedName>
</protein>
<dbReference type="GO" id="GO:0009003">
    <property type="term" value="F:signal peptidase activity"/>
    <property type="evidence" value="ECO:0007669"/>
    <property type="project" value="UniProtKB-EC"/>
</dbReference>
<accession>A0A072NKE8</accession>
<dbReference type="PRINTS" id="PR00728">
    <property type="entry name" value="SIGNALPTASE"/>
</dbReference>
<dbReference type="GO" id="GO:0004252">
    <property type="term" value="F:serine-type endopeptidase activity"/>
    <property type="evidence" value="ECO:0007669"/>
    <property type="project" value="UniProtKB-UniRule"/>
</dbReference>
<evidence type="ECO:0000256" key="2">
    <source>
        <dbReference type="ARBA" id="ARBA00022692"/>
    </source>
</evidence>
<dbReference type="OrthoDB" id="2243765at2"/>
<dbReference type="SUPFAM" id="SSF51306">
    <property type="entry name" value="LexA/Signal peptidase"/>
    <property type="match status" value="1"/>
</dbReference>
<evidence type="ECO:0000313" key="7">
    <source>
        <dbReference type="EMBL" id="KEF37742.1"/>
    </source>
</evidence>
<comment type="caution">
    <text evidence="7">The sequence shown here is derived from an EMBL/GenBank/DDBJ whole genome shotgun (WGS) entry which is preliminary data.</text>
</comment>
<dbReference type="InterPro" id="IPR019533">
    <property type="entry name" value="Peptidase_S26"/>
</dbReference>
<evidence type="ECO:0000256" key="4">
    <source>
        <dbReference type="ARBA" id="ARBA00023136"/>
    </source>
</evidence>
<dbReference type="EMBL" id="JJRY01000012">
    <property type="protein sequence ID" value="KEF37742.1"/>
    <property type="molecule type" value="Genomic_DNA"/>
</dbReference>
<dbReference type="InterPro" id="IPR036286">
    <property type="entry name" value="LexA/Signal_pep-like_sf"/>
</dbReference>
<evidence type="ECO:0000313" key="8">
    <source>
        <dbReference type="Proteomes" id="UP000027936"/>
    </source>
</evidence>
<dbReference type="PANTHER" id="PTHR10806:SF6">
    <property type="entry name" value="SIGNAL PEPTIDASE COMPLEX CATALYTIC SUBUNIT SEC11"/>
    <property type="match status" value="1"/>
</dbReference>
<reference evidence="7 8" key="1">
    <citation type="submission" date="2014-04" db="EMBL/GenBank/DDBJ databases">
        <title>Draft genome sequence of Bacillus azotoformans MEV2011, a (co-) denitrifying strain unable to grow in the presence of oxygen.</title>
        <authorList>
            <person name="Nielsen M."/>
            <person name="Schreiber L."/>
            <person name="Finster K."/>
            <person name="Schramm A."/>
        </authorList>
    </citation>
    <scope>NUCLEOTIDE SEQUENCE [LARGE SCALE GENOMIC DNA]</scope>
    <source>
        <strain evidence="7 8">MEV2011</strain>
    </source>
</reference>
<name>A0A072NKE8_SCHAZ</name>
<keyword evidence="3 6" id="KW-1133">Transmembrane helix</keyword>
<gene>
    <name evidence="7" type="ORF">M670_03045</name>
</gene>
<organism evidence="7 8">
    <name type="scientific">Schinkia azotoformans MEV2011</name>
    <dbReference type="NCBI Taxonomy" id="1348973"/>
    <lineage>
        <taxon>Bacteria</taxon>
        <taxon>Bacillati</taxon>
        <taxon>Bacillota</taxon>
        <taxon>Bacilli</taxon>
        <taxon>Bacillales</taxon>
        <taxon>Bacillaceae</taxon>
        <taxon>Calidifontibacillus/Schinkia group</taxon>
        <taxon>Schinkia</taxon>
    </lineage>
</organism>
<dbReference type="NCBIfam" id="TIGR02228">
    <property type="entry name" value="sigpep_I_arch"/>
    <property type="match status" value="1"/>
</dbReference>
<keyword evidence="2 6" id="KW-0812">Transmembrane</keyword>